<evidence type="ECO:0000313" key="2">
    <source>
        <dbReference type="Proteomes" id="UP000278733"/>
    </source>
</evidence>
<evidence type="ECO:0000313" key="1">
    <source>
        <dbReference type="EMBL" id="VEH68482.1"/>
    </source>
</evidence>
<reference evidence="1 2" key="1">
    <citation type="submission" date="2018-12" db="EMBL/GenBank/DDBJ databases">
        <authorList>
            <consortium name="Pathogen Informatics"/>
        </authorList>
    </citation>
    <scope>NUCLEOTIDE SEQUENCE [LARGE SCALE GENOMIC DNA]</scope>
    <source>
        <strain evidence="1 2">NCTC8284</strain>
    </source>
</reference>
<name>A0A448MTM1_9PAST</name>
<dbReference type="AlphaFoldDB" id="A0A448MTM1"/>
<organism evidence="1 2">
    <name type="scientific">Rodentibacter pneumotropicus</name>
    <dbReference type="NCBI Taxonomy" id="758"/>
    <lineage>
        <taxon>Bacteria</taxon>
        <taxon>Pseudomonadati</taxon>
        <taxon>Pseudomonadota</taxon>
        <taxon>Gammaproteobacteria</taxon>
        <taxon>Pasteurellales</taxon>
        <taxon>Pasteurellaceae</taxon>
        <taxon>Rodentibacter</taxon>
    </lineage>
</organism>
<accession>A0A448MTM1</accession>
<sequence>MMDLQGQFLVAMPHLADYFIAQSSLFVSIMSKALWGL</sequence>
<gene>
    <name evidence="1" type="ORF">NCTC8284_03716</name>
</gene>
<dbReference type="Proteomes" id="UP000278733">
    <property type="component" value="Chromosome"/>
</dbReference>
<dbReference type="EMBL" id="LR134405">
    <property type="protein sequence ID" value="VEH68482.1"/>
    <property type="molecule type" value="Genomic_DNA"/>
</dbReference>
<proteinExistence type="predicted"/>
<protein>
    <submittedName>
        <fullName evidence="1">Uncharacterized protein</fullName>
    </submittedName>
</protein>
<dbReference type="KEGG" id="rpne:NCTC8284_03716"/>